<comment type="caution">
    <text evidence="1">The sequence shown here is derived from an EMBL/GenBank/DDBJ whole genome shotgun (WGS) entry which is preliminary data.</text>
</comment>
<dbReference type="RefSeq" id="WP_214434059.1">
    <property type="nucleotide sequence ID" value="NZ_CAWPUQ010000023.1"/>
</dbReference>
<evidence type="ECO:0000313" key="2">
    <source>
        <dbReference type="Proteomes" id="UP000662314"/>
    </source>
</evidence>
<keyword evidence="2" id="KW-1185">Reference proteome</keyword>
<gene>
    <name evidence="1" type="ORF">I8752_20065</name>
</gene>
<dbReference type="EMBL" id="JAECZA010000119">
    <property type="protein sequence ID" value="MBH8575267.1"/>
    <property type="molecule type" value="Genomic_DNA"/>
</dbReference>
<proteinExistence type="predicted"/>
<name>A0A8J7IDH6_9NOST</name>
<accession>A0A8J7IDH6</accession>
<dbReference type="Proteomes" id="UP000662314">
    <property type="component" value="Unassembled WGS sequence"/>
</dbReference>
<evidence type="ECO:0000313" key="1">
    <source>
        <dbReference type="EMBL" id="MBH8575267.1"/>
    </source>
</evidence>
<reference evidence="1 2" key="1">
    <citation type="journal article" date="2021" name="Int. J. Syst. Evol. Microbiol.">
        <title>Amazonocrinis nigriterrae gen. nov., sp. nov., Atlanticothrix silvestris gen. nov., sp. nov. and Dendronalium phyllosphericum gen. nov., sp. nov., nostocacean cyanobacteria from Brazilian environments.</title>
        <authorList>
            <person name="Alvarenga D.O."/>
            <person name="Andreote A.P.D."/>
            <person name="Branco L.H.Z."/>
            <person name="Delbaje E."/>
            <person name="Cruz R.B."/>
            <person name="Varani A.M."/>
            <person name="Fiore M.F."/>
        </authorList>
    </citation>
    <scope>NUCLEOTIDE SEQUENCE [LARGE SCALE GENOMIC DNA]</scope>
    <source>
        <strain evidence="1 2">CENA369</strain>
    </source>
</reference>
<sequence>MDVKLLTWLEEFPHGRFIVDDKPCQWVVSNNQSTTSTSQTATLTSSQLPNISPEFTNNLPTISDGIVSKTVEASAEMGGSGFTAEVVAMKTAVDAARQRGCSDTNIITEVLGFSGRRYAEGKRLLKMLETDD</sequence>
<protein>
    <submittedName>
        <fullName evidence="1">Uncharacterized protein</fullName>
    </submittedName>
</protein>
<organism evidence="1 2">
    <name type="scientific">Dendronalium phyllosphericum CENA369</name>
    <dbReference type="NCBI Taxonomy" id="1725256"/>
    <lineage>
        <taxon>Bacteria</taxon>
        <taxon>Bacillati</taxon>
        <taxon>Cyanobacteriota</taxon>
        <taxon>Cyanophyceae</taxon>
        <taxon>Nostocales</taxon>
        <taxon>Nostocaceae</taxon>
        <taxon>Dendronalium</taxon>
        <taxon>Dendronalium phyllosphericum</taxon>
    </lineage>
</organism>
<dbReference type="AlphaFoldDB" id="A0A8J7IDH6"/>